<protein>
    <recommendedName>
        <fullName evidence="2">GmrSD restriction endonucleases N-terminal domain-containing protein</fullName>
    </recommendedName>
</protein>
<reference evidence="3" key="1">
    <citation type="submission" date="2020-10" db="EMBL/GenBank/DDBJ databases">
        <title>Unveiling of a novel bifunctional photoreceptor, Dualchrome1, isolated from a cosmopolitan green alga.</title>
        <authorList>
            <person name="Suzuki S."/>
            <person name="Kawachi M."/>
        </authorList>
    </citation>
    <scope>NUCLEOTIDE SEQUENCE</scope>
    <source>
        <strain evidence="3">NIES 2893</strain>
    </source>
</reference>
<dbReference type="PANTHER" id="PTHR39639:SF1">
    <property type="entry name" value="DUF262 DOMAIN-CONTAINING PROTEIN"/>
    <property type="match status" value="1"/>
</dbReference>
<gene>
    <name evidence="3" type="ORF">PPROV_000257900</name>
</gene>
<organism evidence="3 4">
    <name type="scientific">Pycnococcus provasolii</name>
    <dbReference type="NCBI Taxonomy" id="41880"/>
    <lineage>
        <taxon>Eukaryota</taxon>
        <taxon>Viridiplantae</taxon>
        <taxon>Chlorophyta</taxon>
        <taxon>Pseudoscourfieldiophyceae</taxon>
        <taxon>Pseudoscourfieldiales</taxon>
        <taxon>Pycnococcaceae</taxon>
        <taxon>Pycnococcus</taxon>
    </lineage>
</organism>
<evidence type="ECO:0000313" key="4">
    <source>
        <dbReference type="Proteomes" id="UP000660262"/>
    </source>
</evidence>
<dbReference type="EMBL" id="BNJQ01000006">
    <property type="protein sequence ID" value="GHP03825.1"/>
    <property type="molecule type" value="Genomic_DNA"/>
</dbReference>
<keyword evidence="4" id="KW-1185">Reference proteome</keyword>
<evidence type="ECO:0000259" key="2">
    <source>
        <dbReference type="Pfam" id="PF03235"/>
    </source>
</evidence>
<proteinExistence type="predicted"/>
<feature type="region of interest" description="Disordered" evidence="1">
    <location>
        <begin position="1"/>
        <end position="66"/>
    </location>
</feature>
<dbReference type="InterPro" id="IPR004919">
    <property type="entry name" value="GmrSD_N"/>
</dbReference>
<evidence type="ECO:0000313" key="3">
    <source>
        <dbReference type="EMBL" id="GHP03825.1"/>
    </source>
</evidence>
<dbReference type="PANTHER" id="PTHR39639">
    <property type="entry name" value="CHROMOSOME 16, WHOLE GENOME SHOTGUN SEQUENCE"/>
    <property type="match status" value="1"/>
</dbReference>
<feature type="compositionally biased region" description="Basic residues" evidence="1">
    <location>
        <begin position="24"/>
        <end position="35"/>
    </location>
</feature>
<evidence type="ECO:0000256" key="1">
    <source>
        <dbReference type="SAM" id="MobiDB-lite"/>
    </source>
</evidence>
<sequence>MSICPARSPPASRTGLTGLASLSHRQHHRHSRSRSPRSPSGLTFKARAAARGKSSVAPRKDPSDSEKQALLELQRRAQQGDVEARQLLGWDAAIESTLNGADGINFVEDTDRSASPSSHLANDSARRLGALRINKSDFTVNSLIDKISRNKLNLRPSYQREYVWGIRTASRLVESLLLNVPIPTIFFHETDSGVLEVVDGKQRLTSIHSFIQGSFPDGTPFKLSGLEVFDELNGCVFDDLHEIQQEIIKDYAINVHTITRECEPDFVFEVFERLNMGSTQLNEMELRNCIYQGAYTDLLDELSSTPSLLAIFKAKSPHLRMKDRELILRFFALCSTGPYGFFTPVKAWLNEEMRRNTNMSAEECETKRQTFIRTIDLCYQVFGESSFRPIKPTGEVEAGEINVSIWDTVMYSFSRITVMEDDKEREKMIQKVMSKRDQVIESYVDLLSSAAFRKMLVSQPKTVVARHEAWESALELVLSKP</sequence>
<dbReference type="Pfam" id="PF03235">
    <property type="entry name" value="GmrSD_N"/>
    <property type="match status" value="1"/>
</dbReference>
<accession>A0A830HA14</accession>
<dbReference type="Proteomes" id="UP000660262">
    <property type="component" value="Unassembled WGS sequence"/>
</dbReference>
<feature type="domain" description="GmrSD restriction endonucleases N-terminal" evidence="2">
    <location>
        <begin position="141"/>
        <end position="291"/>
    </location>
</feature>
<dbReference type="AlphaFoldDB" id="A0A830HA14"/>
<dbReference type="OrthoDB" id="5419821at2759"/>
<comment type="caution">
    <text evidence="3">The sequence shown here is derived from an EMBL/GenBank/DDBJ whole genome shotgun (WGS) entry which is preliminary data.</text>
</comment>
<name>A0A830HA14_9CHLO</name>